<dbReference type="Gene3D" id="1.20.120.530">
    <property type="entry name" value="GntR ligand-binding domain-like"/>
    <property type="match status" value="1"/>
</dbReference>
<dbReference type="PRINTS" id="PR00035">
    <property type="entry name" value="HTHGNTR"/>
</dbReference>
<dbReference type="SUPFAM" id="SSF48008">
    <property type="entry name" value="GntR ligand-binding domain-like"/>
    <property type="match status" value="1"/>
</dbReference>
<feature type="domain" description="HTH gntR-type" evidence="4">
    <location>
        <begin position="9"/>
        <end position="77"/>
    </location>
</feature>
<dbReference type="SMART" id="SM00345">
    <property type="entry name" value="HTH_GNTR"/>
    <property type="match status" value="1"/>
</dbReference>
<dbReference type="Pfam" id="PF00392">
    <property type="entry name" value="GntR"/>
    <property type="match status" value="1"/>
</dbReference>
<evidence type="ECO:0000256" key="3">
    <source>
        <dbReference type="ARBA" id="ARBA00023163"/>
    </source>
</evidence>
<dbReference type="PANTHER" id="PTHR43537:SF5">
    <property type="entry name" value="UXU OPERON TRANSCRIPTIONAL REGULATOR"/>
    <property type="match status" value="1"/>
</dbReference>
<dbReference type="GO" id="GO:0003700">
    <property type="term" value="F:DNA-binding transcription factor activity"/>
    <property type="evidence" value="ECO:0007669"/>
    <property type="project" value="InterPro"/>
</dbReference>
<dbReference type="SUPFAM" id="SSF46785">
    <property type="entry name" value="Winged helix' DNA-binding domain"/>
    <property type="match status" value="1"/>
</dbReference>
<dbReference type="GO" id="GO:0003677">
    <property type="term" value="F:DNA binding"/>
    <property type="evidence" value="ECO:0007669"/>
    <property type="project" value="UniProtKB-KW"/>
</dbReference>
<protein>
    <submittedName>
        <fullName evidence="5">FadR family transcriptional regulator</fullName>
    </submittedName>
</protein>
<name>A0A9D2L9K5_9FIRM</name>
<gene>
    <name evidence="5" type="ORF">H9716_11865</name>
</gene>
<reference evidence="5" key="2">
    <citation type="submission" date="2021-04" db="EMBL/GenBank/DDBJ databases">
        <authorList>
            <person name="Gilroy R."/>
        </authorList>
    </citation>
    <scope>NUCLEOTIDE SEQUENCE</scope>
    <source>
        <strain evidence="5">CHK188-4685</strain>
    </source>
</reference>
<dbReference type="PROSITE" id="PS50949">
    <property type="entry name" value="HTH_GNTR"/>
    <property type="match status" value="1"/>
</dbReference>
<dbReference type="AlphaFoldDB" id="A0A9D2L9K5"/>
<evidence type="ECO:0000259" key="4">
    <source>
        <dbReference type="PROSITE" id="PS50949"/>
    </source>
</evidence>
<dbReference type="Pfam" id="PF07729">
    <property type="entry name" value="FCD"/>
    <property type="match status" value="1"/>
</dbReference>
<reference evidence="5" key="1">
    <citation type="journal article" date="2021" name="PeerJ">
        <title>Extensive microbial diversity within the chicken gut microbiome revealed by metagenomics and culture.</title>
        <authorList>
            <person name="Gilroy R."/>
            <person name="Ravi A."/>
            <person name="Getino M."/>
            <person name="Pursley I."/>
            <person name="Horton D.L."/>
            <person name="Alikhan N.F."/>
            <person name="Baker D."/>
            <person name="Gharbi K."/>
            <person name="Hall N."/>
            <person name="Watson M."/>
            <person name="Adriaenssens E.M."/>
            <person name="Foster-Nyarko E."/>
            <person name="Jarju S."/>
            <person name="Secka A."/>
            <person name="Antonio M."/>
            <person name="Oren A."/>
            <person name="Chaudhuri R.R."/>
            <person name="La Ragione R."/>
            <person name="Hildebrand F."/>
            <person name="Pallen M.J."/>
        </authorList>
    </citation>
    <scope>NUCLEOTIDE SEQUENCE</scope>
    <source>
        <strain evidence="5">CHK188-4685</strain>
    </source>
</reference>
<keyword evidence="2" id="KW-0238">DNA-binding</keyword>
<dbReference type="PANTHER" id="PTHR43537">
    <property type="entry name" value="TRANSCRIPTIONAL REGULATOR, GNTR FAMILY"/>
    <property type="match status" value="1"/>
</dbReference>
<evidence type="ECO:0000313" key="6">
    <source>
        <dbReference type="Proteomes" id="UP000886804"/>
    </source>
</evidence>
<dbReference type="Proteomes" id="UP000886804">
    <property type="component" value="Unassembled WGS sequence"/>
</dbReference>
<keyword evidence="3" id="KW-0804">Transcription</keyword>
<dbReference type="Gene3D" id="1.10.10.10">
    <property type="entry name" value="Winged helix-like DNA-binding domain superfamily/Winged helix DNA-binding domain"/>
    <property type="match status" value="1"/>
</dbReference>
<dbReference type="EMBL" id="DWYS01000141">
    <property type="protein sequence ID" value="HJB08537.1"/>
    <property type="molecule type" value="Genomic_DNA"/>
</dbReference>
<dbReference type="InterPro" id="IPR036388">
    <property type="entry name" value="WH-like_DNA-bd_sf"/>
</dbReference>
<sequence>MAIKEIKRLTIVQQVVEGLKEYIMSGELQVGDKLPTEKELCQQFGVGRGTVREAVCTLQALGFVEMIPGKGSYVASKEESSAKEITKWFAENEVEVMDVIQVRSVIEPLAIKLAMQHASDQDREALREIHQQTLKAVESGDFIKLGQYDEAFHTQIIECSRNKMLISINKQISDFLKNFRGKTFRIPNNVQNIVPAHTNILNAFLEGDAEKAEKCMAAHMEQIMVDLESSKDYKTSQR</sequence>
<keyword evidence="1" id="KW-0805">Transcription regulation</keyword>
<evidence type="ECO:0000256" key="2">
    <source>
        <dbReference type="ARBA" id="ARBA00023125"/>
    </source>
</evidence>
<proteinExistence type="predicted"/>
<organism evidence="5 6">
    <name type="scientific">Candidatus Enterocloster faecavium</name>
    <dbReference type="NCBI Taxonomy" id="2838560"/>
    <lineage>
        <taxon>Bacteria</taxon>
        <taxon>Bacillati</taxon>
        <taxon>Bacillota</taxon>
        <taxon>Clostridia</taxon>
        <taxon>Lachnospirales</taxon>
        <taxon>Lachnospiraceae</taxon>
        <taxon>Enterocloster</taxon>
    </lineage>
</organism>
<evidence type="ECO:0000313" key="5">
    <source>
        <dbReference type="EMBL" id="HJB08537.1"/>
    </source>
</evidence>
<accession>A0A9D2L9K5</accession>
<dbReference type="InterPro" id="IPR000524">
    <property type="entry name" value="Tscrpt_reg_HTH_GntR"/>
</dbReference>
<dbReference type="InterPro" id="IPR008920">
    <property type="entry name" value="TF_FadR/GntR_C"/>
</dbReference>
<evidence type="ECO:0000256" key="1">
    <source>
        <dbReference type="ARBA" id="ARBA00023015"/>
    </source>
</evidence>
<dbReference type="InterPro" id="IPR036390">
    <property type="entry name" value="WH_DNA-bd_sf"/>
</dbReference>
<dbReference type="SMART" id="SM00895">
    <property type="entry name" value="FCD"/>
    <property type="match status" value="1"/>
</dbReference>
<dbReference type="InterPro" id="IPR011711">
    <property type="entry name" value="GntR_C"/>
</dbReference>
<comment type="caution">
    <text evidence="5">The sequence shown here is derived from an EMBL/GenBank/DDBJ whole genome shotgun (WGS) entry which is preliminary data.</text>
</comment>
<dbReference type="CDD" id="cd07377">
    <property type="entry name" value="WHTH_GntR"/>
    <property type="match status" value="1"/>
</dbReference>